<dbReference type="Pfam" id="PF00419">
    <property type="entry name" value="Fimbrial"/>
    <property type="match status" value="1"/>
</dbReference>
<dbReference type="GO" id="GO:0043709">
    <property type="term" value="P:cell adhesion involved in single-species biofilm formation"/>
    <property type="evidence" value="ECO:0007669"/>
    <property type="project" value="TreeGrafter"/>
</dbReference>
<dbReference type="SUPFAM" id="SSF49401">
    <property type="entry name" value="Bacterial adhesins"/>
    <property type="match status" value="1"/>
</dbReference>
<evidence type="ECO:0000313" key="6">
    <source>
        <dbReference type="EMBL" id="QNK00357.1"/>
    </source>
</evidence>
<keyword evidence="4" id="KW-0281">Fimbrium</keyword>
<evidence type="ECO:0000256" key="1">
    <source>
        <dbReference type="ARBA" id="ARBA00004561"/>
    </source>
</evidence>
<comment type="similarity">
    <text evidence="2">Belongs to the fimbrial protein family.</text>
</comment>
<proteinExistence type="inferred from homology"/>
<dbReference type="KEGG" id="dtl:H8F01_14720"/>
<dbReference type="AlphaFoldDB" id="A0A7G8Q0P9"/>
<evidence type="ECO:0000256" key="3">
    <source>
        <dbReference type="ARBA" id="ARBA00022729"/>
    </source>
</evidence>
<reference evidence="6 7" key="1">
    <citation type="submission" date="2020-08" db="EMBL/GenBank/DDBJ databases">
        <title>Dyella sp. G9 isolated from forest soil.</title>
        <authorList>
            <person name="Fu J."/>
            <person name="Qiu L."/>
        </authorList>
    </citation>
    <scope>NUCLEOTIDE SEQUENCE [LARGE SCALE GENOMIC DNA]</scope>
    <source>
        <strain evidence="6 7">G9</strain>
    </source>
</reference>
<gene>
    <name evidence="6" type="ORF">H8F01_14720</name>
</gene>
<evidence type="ECO:0000313" key="7">
    <source>
        <dbReference type="Proteomes" id="UP000515873"/>
    </source>
</evidence>
<dbReference type="GO" id="GO:0009289">
    <property type="term" value="C:pilus"/>
    <property type="evidence" value="ECO:0007669"/>
    <property type="project" value="UniProtKB-SubCell"/>
</dbReference>
<dbReference type="PANTHER" id="PTHR33420">
    <property type="entry name" value="FIMBRIAL SUBUNIT ELFA-RELATED"/>
    <property type="match status" value="1"/>
</dbReference>
<keyword evidence="7" id="KW-1185">Reference proteome</keyword>
<dbReference type="InterPro" id="IPR036937">
    <property type="entry name" value="Adhesion_dom_fimbrial_sf"/>
</dbReference>
<evidence type="ECO:0000256" key="4">
    <source>
        <dbReference type="ARBA" id="ARBA00023263"/>
    </source>
</evidence>
<dbReference type="InterPro" id="IPR008966">
    <property type="entry name" value="Adhesion_dom_sf"/>
</dbReference>
<dbReference type="EMBL" id="CP060412">
    <property type="protein sequence ID" value="QNK00357.1"/>
    <property type="molecule type" value="Genomic_DNA"/>
</dbReference>
<organism evidence="6 7">
    <name type="scientific">Dyella telluris</name>
    <dbReference type="NCBI Taxonomy" id="2763498"/>
    <lineage>
        <taxon>Bacteria</taxon>
        <taxon>Pseudomonadati</taxon>
        <taxon>Pseudomonadota</taxon>
        <taxon>Gammaproteobacteria</taxon>
        <taxon>Lysobacterales</taxon>
        <taxon>Rhodanobacteraceae</taxon>
        <taxon>Dyella</taxon>
    </lineage>
</organism>
<keyword evidence="3" id="KW-0732">Signal</keyword>
<dbReference type="Proteomes" id="UP000515873">
    <property type="component" value="Chromosome"/>
</dbReference>
<dbReference type="RefSeq" id="WP_187055836.1">
    <property type="nucleotide sequence ID" value="NZ_CP060412.1"/>
</dbReference>
<accession>A0A7G8Q0P9</accession>
<protein>
    <submittedName>
        <fullName evidence="6">Type 1 fimbrial protein</fullName>
    </submittedName>
</protein>
<dbReference type="Gene3D" id="2.60.40.1090">
    <property type="entry name" value="Fimbrial-type adhesion domain"/>
    <property type="match status" value="1"/>
</dbReference>
<evidence type="ECO:0000259" key="5">
    <source>
        <dbReference type="Pfam" id="PF00419"/>
    </source>
</evidence>
<dbReference type="Gene3D" id="2.60.40.3310">
    <property type="match status" value="1"/>
</dbReference>
<dbReference type="InterPro" id="IPR050263">
    <property type="entry name" value="Bact_Fimbrial_Adh_Pro"/>
</dbReference>
<name>A0A7G8Q0P9_9GAMM</name>
<sequence>MDMNWVERSGVLQACGARNAVPAERARDEVAPSVMSESSSETPLRCSARTRGARRFVRLMLLCASVLLGQQAWAAGCKTMNGYPKVYNLTLPGSSTMIPRDAPVGTTLAVVNGPMLTAGSSSNTATWFAECNTPTGSLNLVLTSTPWPLASPGIYSTNVAGVGVKMVRASVPVPGSVAYTPSSFPGNIGAPYGWYWYANPVFVYTFVKTGPISGGTVTSADIPTMAFNLDGTATVFTSTNSGKITFTAGACVTPDVQVPLDAASVKAFTGVGSTTGAKSFNIAVNSCPPGLTSVSYQLDAASGITVVNASQGVIGLGNSATAKGIGLQIKDNSNNPVSFGSMHATTGYNRTNGGNFTIPLKAFYYQTASTLSAGSVVSQAVFTMSYQ</sequence>
<comment type="subcellular location">
    <subcellularLocation>
        <location evidence="1">Fimbrium</location>
    </subcellularLocation>
</comment>
<evidence type="ECO:0000256" key="2">
    <source>
        <dbReference type="ARBA" id="ARBA00006671"/>
    </source>
</evidence>
<dbReference type="PANTHER" id="PTHR33420:SF3">
    <property type="entry name" value="FIMBRIAL SUBUNIT ELFA"/>
    <property type="match status" value="1"/>
</dbReference>
<dbReference type="InterPro" id="IPR000259">
    <property type="entry name" value="Adhesion_dom_fimbrial"/>
</dbReference>
<feature type="domain" description="Fimbrial-type adhesion" evidence="5">
    <location>
        <begin position="248"/>
        <end position="387"/>
    </location>
</feature>